<evidence type="ECO:0000259" key="2">
    <source>
        <dbReference type="Pfam" id="PF07238"/>
    </source>
</evidence>
<dbReference type="GO" id="GO:0035438">
    <property type="term" value="F:cyclic-di-GMP binding"/>
    <property type="evidence" value="ECO:0007669"/>
    <property type="project" value="InterPro"/>
</dbReference>
<dbReference type="Pfam" id="PF07238">
    <property type="entry name" value="PilZ"/>
    <property type="match status" value="1"/>
</dbReference>
<organism evidence="3 4">
    <name type="scientific">Permianibacter aggregans</name>
    <dbReference type="NCBI Taxonomy" id="1510150"/>
    <lineage>
        <taxon>Bacteria</taxon>
        <taxon>Pseudomonadati</taxon>
        <taxon>Pseudomonadota</taxon>
        <taxon>Gammaproteobacteria</taxon>
        <taxon>Pseudomonadales</taxon>
        <taxon>Pseudomonadaceae</taxon>
        <taxon>Permianibacter</taxon>
    </lineage>
</organism>
<protein>
    <recommendedName>
        <fullName evidence="1">Cyclic diguanosine monophosphate-binding protein</fullName>
        <shortName evidence="1">c-di-GMP-binding protein</shortName>
    </recommendedName>
    <alternativeName>
        <fullName evidence="1">Pilz domain-containing protein</fullName>
    </alternativeName>
</protein>
<feature type="domain" description="PilZ" evidence="2">
    <location>
        <begin position="7"/>
        <end position="106"/>
    </location>
</feature>
<dbReference type="InterPro" id="IPR009875">
    <property type="entry name" value="PilZ_domain"/>
</dbReference>
<evidence type="ECO:0000313" key="4">
    <source>
        <dbReference type="Proteomes" id="UP000295375"/>
    </source>
</evidence>
<proteinExistence type="predicted"/>
<reference evidence="3 4" key="1">
    <citation type="submission" date="2019-03" db="EMBL/GenBank/DDBJ databases">
        <title>Genomic Encyclopedia of Type Strains, Phase IV (KMG-IV): sequencing the most valuable type-strain genomes for metagenomic binning, comparative biology and taxonomic classification.</title>
        <authorList>
            <person name="Goeker M."/>
        </authorList>
    </citation>
    <scope>NUCLEOTIDE SEQUENCE [LARGE SCALE GENOMIC DNA]</scope>
    <source>
        <strain evidence="3 4">DSM 103792</strain>
    </source>
</reference>
<comment type="caution">
    <text evidence="3">The sequence shown here is derived from an EMBL/GenBank/DDBJ whole genome shotgun (WGS) entry which is preliminary data.</text>
</comment>
<keyword evidence="4" id="KW-1185">Reference proteome</keyword>
<evidence type="ECO:0000256" key="1">
    <source>
        <dbReference type="PIRNR" id="PIRNR028141"/>
    </source>
</evidence>
<dbReference type="SUPFAM" id="SSF141371">
    <property type="entry name" value="PilZ domain-like"/>
    <property type="match status" value="1"/>
</dbReference>
<dbReference type="AlphaFoldDB" id="A0A4R6UQ24"/>
<gene>
    <name evidence="3" type="ORF">EV696_10442</name>
</gene>
<keyword evidence="1" id="KW-0547">Nucleotide-binding</keyword>
<dbReference type="EMBL" id="SNYM01000004">
    <property type="protein sequence ID" value="TDQ49338.1"/>
    <property type="molecule type" value="Genomic_DNA"/>
</dbReference>
<dbReference type="Proteomes" id="UP000295375">
    <property type="component" value="Unassembled WGS sequence"/>
</dbReference>
<comment type="subunit">
    <text evidence="1">Monomer in both c-di-GMP-bound and free forms.</text>
</comment>
<comment type="function">
    <text evidence="1">Binds the second messenger bis-(3'-5') cyclic dimeric guanosine monophosphate (c-di-GMP). Can bind two c-di-GMP molecules per monomer. May play a role in bacterial second-messenger regulated processes. Binding to c-di-GMP induces a conformational change of the C- and N-termini resulting in the exposure of a highly negative surface on one side of the protein to a possible effector protein.</text>
</comment>
<evidence type="ECO:0000313" key="3">
    <source>
        <dbReference type="EMBL" id="TDQ49338.1"/>
    </source>
</evidence>
<keyword evidence="1" id="KW-0973">c-di-GMP</keyword>
<dbReference type="InterPro" id="IPR027021">
    <property type="entry name" value="C-di-GMP_BP_PA4608"/>
</dbReference>
<name>A0A4R6UQ24_9GAMM</name>
<sequence length="127" mass="14171">MSEQHSDRRRFSRVDFFSQAYLCDSNGRVPCQVCDVSLQGALVAIPAEYADVSLVTPLTLEIPLGDEDDVVIRMTVRVAHEREGVMGLLCDSIDLDSISHLRRLVELNLGDASALEREFPALRHSDE</sequence>
<dbReference type="OrthoDB" id="5298508at2"/>
<dbReference type="RefSeq" id="WP_133588840.1">
    <property type="nucleotide sequence ID" value="NZ_CP037953.1"/>
</dbReference>
<dbReference type="Gene3D" id="2.40.10.220">
    <property type="entry name" value="predicted glycosyltransferase like domains"/>
    <property type="match status" value="1"/>
</dbReference>
<dbReference type="PIRSF" id="PIRSF028141">
    <property type="entry name" value="C-di-GMP_BP_PA4608"/>
    <property type="match status" value="1"/>
</dbReference>
<accession>A0A4R6UQ24</accession>